<feature type="domain" description="Bacterial alpha-L-rhamnosidase N-terminal" evidence="5">
    <location>
        <begin position="183"/>
        <end position="352"/>
    </location>
</feature>
<evidence type="ECO:0000259" key="6">
    <source>
        <dbReference type="Pfam" id="PF17389"/>
    </source>
</evidence>
<dbReference type="InterPro" id="IPR035396">
    <property type="entry name" value="Bac_rhamnosid6H"/>
</dbReference>
<dbReference type="SUPFAM" id="SSF48208">
    <property type="entry name" value="Six-hairpin glycosidases"/>
    <property type="match status" value="1"/>
</dbReference>
<dbReference type="Pfam" id="PF17389">
    <property type="entry name" value="Bac_rhamnosid6H"/>
    <property type="match status" value="1"/>
</dbReference>
<dbReference type="AlphaFoldDB" id="A0A6I2MRK0"/>
<dbReference type="PANTHER" id="PTHR33307:SF6">
    <property type="entry name" value="ALPHA-RHAMNOSIDASE (EUROFUNG)-RELATED"/>
    <property type="match status" value="1"/>
</dbReference>
<evidence type="ECO:0000256" key="1">
    <source>
        <dbReference type="ARBA" id="ARBA00001445"/>
    </source>
</evidence>
<sequence>MKQVSFLYFTKKHLLLLLCLGIFSCKQENKNLSPFELTVSEGFENPKGFYDATPTFSWKLPENIKSQTAYSIVAASSPDLLPNNPDVWKSGKIISDHSIFIKYEGPNLVSRQKVYWQVKYWDSQEQPSEWSEIANFELGLLKNNDWKAHWIGINTAKDSIKGVREFLMHRPQYLRKVFELTTDITSARLYITAKGVFDVHLNGNDVSNDVIPPGWTPYDKRIETITYDVTDLIESGQNTLAVELASGWHSGRISRGKALYDNLASPKILCQLELESIDGSKKIIVSDKSWKGTANGPIRLAGIYDGEVYDANLEMPDWTKTSFNDKDWKSVETEAIMDSVKLEPKRHNTVKQKTIIDDVTIVSVDNNSAIFNLGQNMVGVPKLKVPMKKGDTLKIRFSEMLLSDGTFYTTNYRSARSTDYYIAAKDGIAEYTPKFTFHGFQFVELRGFDQNAKPSSDWVQGLVQHSNFKVNGTFTSSHKKLNQLQSNITWGLRDNFFDVPTDCPQRDERLGWTGDAQVISPTAMFNYNTHAFWTAWLQSMRETQSEHENGLIPFIVPDVLQNNNASSGWGDACVIIPWDIYNITGDVTVLEDSYESAKKWVGYYESKVKKKPYIPIMHSFGDWLQPYPSKSLKKGNRGDTPKELINTAYFAHSAHLISKIAGVLGKTDDEKEYKNLYKAVANAFENEFFDENARFKQDKQTQTSYLLGIYFDLFKPESKIKAQNHLLEEIKKADYHLGTGFLGTPILPKVLDDMGEIDLMYKILFKETYPSWFYSINQGATTMWERWNSYNKEEGYNPQSMNSLNHYAYGAIGQWMYERIAGIAPLEPGYKSIRIAPIPGGPLTSAEASYHSPYGKISSAWKKENGSFYLNVTVPPNTTAIINIPGNTEKEIKVNGGNIKDYQNIRMMDSQEGSFEVLVRPGTYSFKSNLN</sequence>
<dbReference type="GO" id="GO:0005975">
    <property type="term" value="P:carbohydrate metabolic process"/>
    <property type="evidence" value="ECO:0007669"/>
    <property type="project" value="InterPro"/>
</dbReference>
<dbReference type="Gene3D" id="2.60.40.10">
    <property type="entry name" value="Immunoglobulins"/>
    <property type="match status" value="1"/>
</dbReference>
<dbReference type="OrthoDB" id="9815108at2"/>
<dbReference type="EC" id="3.2.1.40" evidence="2"/>
<keyword evidence="9" id="KW-1185">Reference proteome</keyword>
<reference evidence="8 9" key="1">
    <citation type="submission" date="2019-11" db="EMBL/GenBank/DDBJ databases">
        <title>Maribacter lutea sp. nov., a marine bacterium isolated from intertidal sand.</title>
        <authorList>
            <person name="Liu A."/>
        </authorList>
    </citation>
    <scope>NUCLEOTIDE SEQUENCE [LARGE SCALE GENOMIC DNA]</scope>
    <source>
        <strain evidence="8 9">RZ05</strain>
    </source>
</reference>
<dbReference type="EMBL" id="WKJH01000018">
    <property type="protein sequence ID" value="MRX64824.1"/>
    <property type="molecule type" value="Genomic_DNA"/>
</dbReference>
<dbReference type="Gene3D" id="1.50.10.10">
    <property type="match status" value="1"/>
</dbReference>
<evidence type="ECO:0000256" key="3">
    <source>
        <dbReference type="ARBA" id="ARBA00022801"/>
    </source>
</evidence>
<dbReference type="InterPro" id="IPR016007">
    <property type="entry name" value="Alpha_rhamnosid"/>
</dbReference>
<dbReference type="GO" id="GO:0030596">
    <property type="term" value="F:alpha-L-rhamnosidase activity"/>
    <property type="evidence" value="ECO:0007669"/>
    <property type="project" value="UniProtKB-EC"/>
</dbReference>
<dbReference type="Gene3D" id="2.60.120.260">
    <property type="entry name" value="Galactose-binding domain-like"/>
    <property type="match status" value="2"/>
</dbReference>
<dbReference type="Pfam" id="PF05592">
    <property type="entry name" value="Bac_rhamnosid"/>
    <property type="match status" value="1"/>
</dbReference>
<evidence type="ECO:0000259" key="5">
    <source>
        <dbReference type="Pfam" id="PF08531"/>
    </source>
</evidence>
<feature type="domain" description="Alpha-L-rhamnosidase concanavalin-like" evidence="4">
    <location>
        <begin position="365"/>
        <end position="463"/>
    </location>
</feature>
<keyword evidence="3" id="KW-0378">Hydrolase</keyword>
<dbReference type="PROSITE" id="PS51257">
    <property type="entry name" value="PROKAR_LIPOPROTEIN"/>
    <property type="match status" value="1"/>
</dbReference>
<dbReference type="InterPro" id="IPR013783">
    <property type="entry name" value="Ig-like_fold"/>
</dbReference>
<dbReference type="Pfam" id="PF17390">
    <property type="entry name" value="Bac_rhamnosid_C"/>
    <property type="match status" value="1"/>
</dbReference>
<evidence type="ECO:0000313" key="8">
    <source>
        <dbReference type="EMBL" id="MRX64824.1"/>
    </source>
</evidence>
<proteinExistence type="predicted"/>
<comment type="catalytic activity">
    <reaction evidence="1">
        <text>Hydrolysis of terminal non-reducing alpha-L-rhamnose residues in alpha-L-rhamnosides.</text>
        <dbReference type="EC" id="3.2.1.40"/>
    </reaction>
</comment>
<dbReference type="InterPro" id="IPR012341">
    <property type="entry name" value="6hp_glycosidase-like_sf"/>
</dbReference>
<protein>
    <recommendedName>
        <fullName evidence="2">alpha-L-rhamnosidase</fullName>
        <ecNumber evidence="2">3.2.1.40</ecNumber>
    </recommendedName>
</protein>
<dbReference type="InterPro" id="IPR008902">
    <property type="entry name" value="Rhamnosid_concanavalin"/>
</dbReference>
<dbReference type="Proteomes" id="UP000443153">
    <property type="component" value="Unassembled WGS sequence"/>
</dbReference>
<comment type="caution">
    <text evidence="8">The sequence shown here is derived from an EMBL/GenBank/DDBJ whole genome shotgun (WGS) entry which is preliminary data.</text>
</comment>
<dbReference type="Pfam" id="PF25788">
    <property type="entry name" value="Ig_Rha78A_N"/>
    <property type="match status" value="1"/>
</dbReference>
<dbReference type="InterPro" id="IPR008928">
    <property type="entry name" value="6-hairpin_glycosidase_sf"/>
</dbReference>
<feature type="domain" description="Alpha-L-rhamnosidase six-hairpin glycosidase" evidence="6">
    <location>
        <begin position="471"/>
        <end position="820"/>
    </location>
</feature>
<evidence type="ECO:0000256" key="2">
    <source>
        <dbReference type="ARBA" id="ARBA00012652"/>
    </source>
</evidence>
<dbReference type="PANTHER" id="PTHR33307">
    <property type="entry name" value="ALPHA-RHAMNOSIDASE (EUROFUNG)"/>
    <property type="match status" value="1"/>
</dbReference>
<dbReference type="InterPro" id="IPR013737">
    <property type="entry name" value="Bac_rhamnosid_N"/>
</dbReference>
<evidence type="ECO:0000259" key="4">
    <source>
        <dbReference type="Pfam" id="PF05592"/>
    </source>
</evidence>
<dbReference type="PIRSF" id="PIRSF010631">
    <property type="entry name" value="A-rhamnsds"/>
    <property type="match status" value="1"/>
</dbReference>
<name>A0A6I2MRK0_9FLAO</name>
<dbReference type="Gene3D" id="2.60.420.10">
    <property type="entry name" value="Maltose phosphorylase, domain 3"/>
    <property type="match status" value="1"/>
</dbReference>
<dbReference type="Pfam" id="PF08531">
    <property type="entry name" value="Bac_rhamnosid_N"/>
    <property type="match status" value="1"/>
</dbReference>
<evidence type="ECO:0000259" key="7">
    <source>
        <dbReference type="Pfam" id="PF17390"/>
    </source>
</evidence>
<evidence type="ECO:0000313" key="9">
    <source>
        <dbReference type="Proteomes" id="UP000443153"/>
    </source>
</evidence>
<organism evidence="8 9">
    <name type="scientific">Maribacter luteus</name>
    <dbReference type="NCBI Taxonomy" id="2594478"/>
    <lineage>
        <taxon>Bacteria</taxon>
        <taxon>Pseudomonadati</taxon>
        <taxon>Bacteroidota</taxon>
        <taxon>Flavobacteriia</taxon>
        <taxon>Flavobacteriales</taxon>
        <taxon>Flavobacteriaceae</taxon>
        <taxon>Maribacter</taxon>
    </lineage>
</organism>
<feature type="domain" description="Alpha-L-rhamnosidase C-terminal" evidence="7">
    <location>
        <begin position="822"/>
        <end position="895"/>
    </location>
</feature>
<dbReference type="InterPro" id="IPR035398">
    <property type="entry name" value="Bac_rhamnosid_C"/>
</dbReference>
<accession>A0A6I2MRK0</accession>
<gene>
    <name evidence="8" type="ORF">GJ691_11680</name>
</gene>